<dbReference type="Proteomes" id="UP001201812">
    <property type="component" value="Unassembled WGS sequence"/>
</dbReference>
<reference evidence="1" key="1">
    <citation type="submission" date="2022-01" db="EMBL/GenBank/DDBJ databases">
        <title>Genome Sequence Resource for Two Populations of Ditylenchus destructor, the Migratory Endoparasitic Phytonematode.</title>
        <authorList>
            <person name="Zhang H."/>
            <person name="Lin R."/>
            <person name="Xie B."/>
        </authorList>
    </citation>
    <scope>NUCLEOTIDE SEQUENCE</scope>
    <source>
        <strain evidence="1">BazhouSP</strain>
    </source>
</reference>
<gene>
    <name evidence="1" type="ORF">DdX_17298</name>
</gene>
<evidence type="ECO:0000313" key="2">
    <source>
        <dbReference type="Proteomes" id="UP001201812"/>
    </source>
</evidence>
<keyword evidence="2" id="KW-1185">Reference proteome</keyword>
<dbReference type="EMBL" id="JAKKPZ010000178">
    <property type="protein sequence ID" value="KAI1699470.1"/>
    <property type="molecule type" value="Genomic_DNA"/>
</dbReference>
<accession>A0AAD4QTI1</accession>
<organism evidence="1 2">
    <name type="scientific">Ditylenchus destructor</name>
    <dbReference type="NCBI Taxonomy" id="166010"/>
    <lineage>
        <taxon>Eukaryota</taxon>
        <taxon>Metazoa</taxon>
        <taxon>Ecdysozoa</taxon>
        <taxon>Nematoda</taxon>
        <taxon>Chromadorea</taxon>
        <taxon>Rhabditida</taxon>
        <taxon>Tylenchina</taxon>
        <taxon>Tylenchomorpha</taxon>
        <taxon>Sphaerularioidea</taxon>
        <taxon>Anguinidae</taxon>
        <taxon>Anguininae</taxon>
        <taxon>Ditylenchus</taxon>
    </lineage>
</organism>
<name>A0AAD4QTI1_9BILA</name>
<proteinExistence type="predicted"/>
<evidence type="ECO:0000313" key="1">
    <source>
        <dbReference type="EMBL" id="KAI1699470.1"/>
    </source>
</evidence>
<protein>
    <submittedName>
        <fullName evidence="1">Uncharacterized protein</fullName>
    </submittedName>
</protein>
<dbReference type="AlphaFoldDB" id="A0AAD4QTI1"/>
<sequence>MPLKIFDPSQCLEASNPAEIEDNSSKIVLRSLCLAKSFDSRPYKDIVDAQDAREDVTFYGSALWDVRLDSGESDRVDTSFGDKCRQISYKFLKWKDNVTHNVDKGRDRYRVRQVRTHYDLWFHATRII</sequence>
<comment type="caution">
    <text evidence="1">The sequence shown here is derived from an EMBL/GenBank/DDBJ whole genome shotgun (WGS) entry which is preliminary data.</text>
</comment>